<organism evidence="1 2">
    <name type="scientific">Rhizoctonia solani</name>
    <dbReference type="NCBI Taxonomy" id="456999"/>
    <lineage>
        <taxon>Eukaryota</taxon>
        <taxon>Fungi</taxon>
        <taxon>Dikarya</taxon>
        <taxon>Basidiomycota</taxon>
        <taxon>Agaricomycotina</taxon>
        <taxon>Agaricomycetes</taxon>
        <taxon>Cantharellales</taxon>
        <taxon>Ceratobasidiaceae</taxon>
        <taxon>Rhizoctonia</taxon>
    </lineage>
</organism>
<feature type="non-terminal residue" evidence="1">
    <location>
        <position position="1"/>
    </location>
</feature>
<dbReference type="AlphaFoldDB" id="A0A8H3HXJ7"/>
<dbReference type="Proteomes" id="UP000663827">
    <property type="component" value="Unassembled WGS sequence"/>
</dbReference>
<dbReference type="EMBL" id="CAJNJQ010001198">
    <property type="protein sequence ID" value="CAE7126128.1"/>
    <property type="molecule type" value="Genomic_DNA"/>
</dbReference>
<evidence type="ECO:0000313" key="2">
    <source>
        <dbReference type="Proteomes" id="UP000663827"/>
    </source>
</evidence>
<evidence type="ECO:0000313" key="1">
    <source>
        <dbReference type="EMBL" id="CAE7126128.1"/>
    </source>
</evidence>
<accession>A0A8H3HXJ7</accession>
<comment type="caution">
    <text evidence="1">The sequence shown here is derived from an EMBL/GenBank/DDBJ whole genome shotgun (WGS) entry which is preliminary data.</text>
</comment>
<gene>
    <name evidence="1" type="ORF">RDB_LOCUS59912</name>
</gene>
<name>A0A8H3HXJ7_9AGAM</name>
<proteinExistence type="predicted"/>
<protein>
    <submittedName>
        <fullName evidence="1">Uncharacterized protein</fullName>
    </submittedName>
</protein>
<sequence>ELTVLAIKCAMTTFGVTELMKNDEVKTKPALYGRLYGGKIWKTAQALASNIHEHLRRDNEAPNLAELGKIYAELQAALTGDEPILMPDGYLKLFPLVGRIGRAYHAQALVLASLCRQVATHFEKNTSYETREALEKALDKTVAAFTAAGGLNNKPAVNGTEHPVNGDLTNGISTGAIPNISGDYDGSCEPLFDESIEEIKSCYGAMQLGDGSDLQKQLEAARIKDQERLQSYQARLKQFIPARELVDLTLLVHNNNISDSPFHKLHAKVLRSARLSYIKWLVTKELKGYEIIHFKDNIQKQTMDLDDKIESLVEDNKCTLNLVVRKEEPKVNGSE</sequence>
<reference evidence="1" key="1">
    <citation type="submission" date="2021-01" db="EMBL/GenBank/DDBJ databases">
        <authorList>
            <person name="Kaushik A."/>
        </authorList>
    </citation>
    <scope>NUCLEOTIDE SEQUENCE</scope>
    <source>
        <strain evidence="1">AG5</strain>
    </source>
</reference>